<dbReference type="GO" id="GO:0046983">
    <property type="term" value="F:protein dimerization activity"/>
    <property type="evidence" value="ECO:0007669"/>
    <property type="project" value="InterPro"/>
</dbReference>
<keyword evidence="6" id="KW-0804">Transcription</keyword>
<dbReference type="GO" id="GO:0003677">
    <property type="term" value="F:DNA binding"/>
    <property type="evidence" value="ECO:0007669"/>
    <property type="project" value="UniProtKB-KW"/>
</dbReference>
<feature type="compositionally biased region" description="Low complexity" evidence="10">
    <location>
        <begin position="597"/>
        <end position="608"/>
    </location>
</feature>
<dbReference type="InterPro" id="IPR013767">
    <property type="entry name" value="PAS_fold"/>
</dbReference>
<keyword evidence="4" id="KW-0238">DNA-binding</keyword>
<dbReference type="CDD" id="cd00130">
    <property type="entry name" value="PAS"/>
    <property type="match status" value="2"/>
</dbReference>
<dbReference type="SMART" id="SM00353">
    <property type="entry name" value="HLH"/>
    <property type="match status" value="1"/>
</dbReference>
<evidence type="ECO:0000256" key="2">
    <source>
        <dbReference type="ARBA" id="ARBA00022737"/>
    </source>
</evidence>
<dbReference type="GO" id="GO:0001666">
    <property type="term" value="P:response to hypoxia"/>
    <property type="evidence" value="ECO:0007669"/>
    <property type="project" value="UniProtKB-ARBA"/>
</dbReference>
<dbReference type="SUPFAM" id="SSF55785">
    <property type="entry name" value="PYP-like sensor domain (PAS domain)"/>
    <property type="match status" value="2"/>
</dbReference>
<dbReference type="GeneTree" id="ENSGT00940000157585"/>
<evidence type="ECO:0000256" key="6">
    <source>
        <dbReference type="ARBA" id="ARBA00023163"/>
    </source>
</evidence>
<dbReference type="Gene3D" id="3.30.450.20">
    <property type="entry name" value="PAS domain"/>
    <property type="match status" value="2"/>
</dbReference>
<dbReference type="SUPFAM" id="SSF47459">
    <property type="entry name" value="HLH, helix-loop-helix DNA-binding domain"/>
    <property type="match status" value="1"/>
</dbReference>
<evidence type="ECO:0000256" key="5">
    <source>
        <dbReference type="ARBA" id="ARBA00023159"/>
    </source>
</evidence>
<dbReference type="Pfam" id="PF14598">
    <property type="entry name" value="PAS_11"/>
    <property type="match status" value="1"/>
</dbReference>
<dbReference type="FunFam" id="4.10.280.10:FF:000011">
    <property type="entry name" value="Aryl hydrocarbon receptor nuclear translocator 2"/>
    <property type="match status" value="1"/>
</dbReference>
<dbReference type="Pfam" id="PF00989">
    <property type="entry name" value="PAS"/>
    <property type="match status" value="1"/>
</dbReference>
<keyword evidence="5" id="KW-0010">Activator</keyword>
<evidence type="ECO:0000313" key="14">
    <source>
        <dbReference type="Proteomes" id="UP000694391"/>
    </source>
</evidence>
<evidence type="ECO:0000259" key="11">
    <source>
        <dbReference type="PROSITE" id="PS50112"/>
    </source>
</evidence>
<name>A0A8C0L2G8_CANLU</name>
<dbReference type="Gene3D" id="4.10.280.10">
    <property type="entry name" value="Helix-loop-helix DNA-binding domain"/>
    <property type="match status" value="1"/>
</dbReference>
<dbReference type="SUPFAM" id="SSF88633">
    <property type="entry name" value="Positive stranded ssRNA viruses"/>
    <property type="match status" value="1"/>
</dbReference>
<feature type="compositionally biased region" description="Polar residues" evidence="10">
    <location>
        <begin position="574"/>
        <end position="593"/>
    </location>
</feature>
<dbReference type="Pfam" id="PF00010">
    <property type="entry name" value="HLH"/>
    <property type="match status" value="1"/>
</dbReference>
<dbReference type="GO" id="GO:0005634">
    <property type="term" value="C:nucleus"/>
    <property type="evidence" value="ECO:0007669"/>
    <property type="project" value="UniProtKB-SubCell"/>
</dbReference>
<dbReference type="AlphaFoldDB" id="A0A8C0L2G8"/>
<dbReference type="FunFam" id="3.30.450.20:FF:000028">
    <property type="entry name" value="Aryl hydrocarbon receptor nuclear translocator 1"/>
    <property type="match status" value="1"/>
</dbReference>
<dbReference type="InterPro" id="IPR011598">
    <property type="entry name" value="bHLH_dom"/>
</dbReference>
<feature type="domain" description="PAS" evidence="11">
    <location>
        <begin position="131"/>
        <end position="205"/>
    </location>
</feature>
<feature type="domain" description="PAS" evidence="11">
    <location>
        <begin position="338"/>
        <end position="389"/>
    </location>
</feature>
<dbReference type="SMART" id="SM00086">
    <property type="entry name" value="PAC"/>
    <property type="match status" value="1"/>
</dbReference>
<dbReference type="Ensembl" id="ENSCAFT00020027686.1">
    <property type="protein sequence ID" value="ENSCAFP00020023974.1"/>
    <property type="gene ID" value="ENSCAFG00020014304.1"/>
</dbReference>
<dbReference type="InterPro" id="IPR036638">
    <property type="entry name" value="HLH_DNA-bd_sf"/>
</dbReference>
<organism evidence="13 14">
    <name type="scientific">Canis lupus dingo</name>
    <name type="common">dingo</name>
    <dbReference type="NCBI Taxonomy" id="286419"/>
    <lineage>
        <taxon>Eukaryota</taxon>
        <taxon>Metazoa</taxon>
        <taxon>Chordata</taxon>
        <taxon>Craniata</taxon>
        <taxon>Vertebrata</taxon>
        <taxon>Euteleostomi</taxon>
        <taxon>Mammalia</taxon>
        <taxon>Eutheria</taxon>
        <taxon>Laurasiatheria</taxon>
        <taxon>Carnivora</taxon>
        <taxon>Caniformia</taxon>
        <taxon>Canidae</taxon>
        <taxon>Canis</taxon>
    </lineage>
</organism>
<proteinExistence type="predicted"/>
<feature type="region of interest" description="Disordered" evidence="10">
    <location>
        <begin position="546"/>
        <end position="630"/>
    </location>
</feature>
<dbReference type="PRINTS" id="PR00785">
    <property type="entry name" value="NCTRNSLOCATR"/>
</dbReference>
<feature type="compositionally biased region" description="Polar residues" evidence="10">
    <location>
        <begin position="655"/>
        <end position="669"/>
    </location>
</feature>
<evidence type="ECO:0000256" key="9">
    <source>
        <dbReference type="ARBA" id="ARBA00045949"/>
    </source>
</evidence>
<evidence type="ECO:0000256" key="7">
    <source>
        <dbReference type="ARBA" id="ARBA00023242"/>
    </source>
</evidence>
<evidence type="ECO:0000256" key="1">
    <source>
        <dbReference type="ARBA" id="ARBA00004123"/>
    </source>
</evidence>
<dbReference type="SMART" id="SM00091">
    <property type="entry name" value="PAS"/>
    <property type="match status" value="2"/>
</dbReference>
<evidence type="ECO:0000256" key="8">
    <source>
        <dbReference type="ARBA" id="ARBA00039652"/>
    </source>
</evidence>
<dbReference type="PROSITE" id="PS50112">
    <property type="entry name" value="PAS"/>
    <property type="match status" value="2"/>
</dbReference>
<keyword evidence="3" id="KW-0805">Transcription regulation</keyword>
<evidence type="ECO:0000256" key="10">
    <source>
        <dbReference type="SAM" id="MobiDB-lite"/>
    </source>
</evidence>
<dbReference type="InterPro" id="IPR000014">
    <property type="entry name" value="PAS"/>
</dbReference>
<feature type="domain" description="BHLH" evidence="12">
    <location>
        <begin position="59"/>
        <end position="112"/>
    </location>
</feature>
<dbReference type="GO" id="GO:0003700">
    <property type="term" value="F:DNA-binding transcription factor activity"/>
    <property type="evidence" value="ECO:0007669"/>
    <property type="project" value="InterPro"/>
</dbReference>
<dbReference type="GO" id="GO:0005667">
    <property type="term" value="C:transcription regulator complex"/>
    <property type="evidence" value="ECO:0007669"/>
    <property type="project" value="InterPro"/>
</dbReference>
<comment type="function">
    <text evidence="9">Required for activity of the AHR. Upon ligand binding, AHR translocates into the nucleus, where it heterodimerizes with ARNT and induces transcription by binding to xenobiotic response elements (XRE). Not required for the ligand-binding subunit to translocate from the cytosol to the nucleus after ligand binding. The complex initiates transcription of genes involved in the regulation of a variety of biological processes, including angiogenesis, hematopoiesis, drug and lipid metabolism, cell motility and immune modulation. The heterodimer binds to core DNA sequence 5'-TACGTG-3' within the hypoxia response element (HRE) of target gene promoters and functions as a transcriptional regulator of the adaptive response to hypoxia. The heterodimer ARNT:AHR binds to core DNA sequence 5'-TGCGTG-3' within the dioxin response element (DRE) of target gene promoters and activates their transcription.</text>
</comment>
<accession>A0A8C0L2G8</accession>
<keyword evidence="7" id="KW-0539">Nucleus</keyword>
<dbReference type="InterPro" id="IPR035965">
    <property type="entry name" value="PAS-like_dom_sf"/>
</dbReference>
<dbReference type="InterPro" id="IPR050933">
    <property type="entry name" value="Circadian_TF"/>
</dbReference>
<dbReference type="Proteomes" id="UP000694391">
    <property type="component" value="Unplaced"/>
</dbReference>
<dbReference type="FunFam" id="3.30.450.20:FF:000003">
    <property type="entry name" value="Aryl hydrocarbon receptor nuclear translocator 2"/>
    <property type="match status" value="1"/>
</dbReference>
<dbReference type="InterPro" id="IPR001610">
    <property type="entry name" value="PAC"/>
</dbReference>
<reference evidence="13" key="2">
    <citation type="submission" date="2025-09" db="UniProtKB">
        <authorList>
            <consortium name="Ensembl"/>
        </authorList>
    </citation>
    <scope>IDENTIFICATION</scope>
</reference>
<sequence length="704" mass="77351">MTSDVPSLGPAIAAGNPAAGIQGGGAIVHRAIKRRPGCDDDQMSNDKERFARCDHLLSPCRENHSEIERRRRNKMTAYITELSDMVPTCSALARKPDKLTILRMAVSHMKSLRGTGNTSTDGTYKPSFLTDQELKHLILEAADGFLFIVSCETGRVVYVSDSVTPVLNQPQSEWFGSTLYDQVHPDDVDKLREQLSTSENALTGRILDLKTGTVKKEGQQSSMRMCMGSRRSFICRMRCGNSSVDPVSMNRLSFVRNRCRNGLGSVKDGEPHFVVVHCTGYIKAWPPAGVSLPDDDPEAGQGSKFCLVAIGRLQVTSSPNCTDMSNVCQPTEFISRHNIEGIFTFVDHRCVATVGYQPQELLGKNIVEFCHPEDQQLLRDSFQQVVKLKGQVLSVMFRFRSKNREWLWMRTSSFTFQNPYSDEIEYIICTNTNVNLLSHQVSVQPVTTTGPEHSKPLEKTDGLFAQDRDPRFSEIYSNINADQSKGISSSTVPATQQLFSQGNTFPPTPRPAENFRNSGLAPPVTIVQPSASAGQMLAQISRHSNAPQGAAPTWTPSTRPGFSAQQVAAQATAKTRSSQFGVGSFQTPSSFSPMSLPGASTASPGAAAYPNLTSRGSNFASETGQTTGQFQTRTAEGVGVWPQWQGQQPHHRSSSNEQHVQQPSAQQPGQPEVFQEMLSMLGDQSNSYNNEEFPDLTMFPSFSE</sequence>
<keyword evidence="14" id="KW-1185">Reference proteome</keyword>
<evidence type="ECO:0000313" key="13">
    <source>
        <dbReference type="Ensembl" id="ENSCAFP00020023974.1"/>
    </source>
</evidence>
<protein>
    <recommendedName>
        <fullName evidence="8">Aryl hydrocarbon receptor nuclear translocator</fullName>
    </recommendedName>
</protein>
<dbReference type="PANTHER" id="PTHR23042">
    <property type="entry name" value="CIRCADIAN PROTEIN CLOCK/ARNT/BMAL/PAS"/>
    <property type="match status" value="1"/>
</dbReference>
<feature type="compositionally biased region" description="Low complexity" evidence="10">
    <location>
        <begin position="564"/>
        <end position="573"/>
    </location>
</feature>
<reference evidence="13" key="1">
    <citation type="submission" date="2025-08" db="UniProtKB">
        <authorList>
            <consortium name="Ensembl"/>
        </authorList>
    </citation>
    <scope>IDENTIFICATION</scope>
</reference>
<evidence type="ECO:0000259" key="12">
    <source>
        <dbReference type="PROSITE" id="PS50888"/>
    </source>
</evidence>
<keyword evidence="2" id="KW-0677">Repeat</keyword>
<dbReference type="GO" id="GO:0005737">
    <property type="term" value="C:cytoplasm"/>
    <property type="evidence" value="ECO:0007669"/>
    <property type="project" value="InterPro"/>
</dbReference>
<dbReference type="InterPro" id="IPR001067">
    <property type="entry name" value="Nuc_translocat"/>
</dbReference>
<feature type="compositionally biased region" description="Polar residues" evidence="10">
    <location>
        <begin position="611"/>
        <end position="622"/>
    </location>
</feature>
<dbReference type="NCBIfam" id="TIGR00229">
    <property type="entry name" value="sensory_box"/>
    <property type="match status" value="1"/>
</dbReference>
<comment type="subcellular location">
    <subcellularLocation>
        <location evidence="1">Nucleus</location>
    </subcellularLocation>
</comment>
<evidence type="ECO:0000256" key="3">
    <source>
        <dbReference type="ARBA" id="ARBA00023015"/>
    </source>
</evidence>
<feature type="region of interest" description="Disordered" evidence="10">
    <location>
        <begin position="643"/>
        <end position="704"/>
    </location>
</feature>
<dbReference type="PROSITE" id="PS50888">
    <property type="entry name" value="BHLH"/>
    <property type="match status" value="1"/>
</dbReference>
<dbReference type="CDD" id="cd18947">
    <property type="entry name" value="bHLH-PAS_ARNT"/>
    <property type="match status" value="1"/>
</dbReference>
<evidence type="ECO:0000256" key="4">
    <source>
        <dbReference type="ARBA" id="ARBA00023125"/>
    </source>
</evidence>